<dbReference type="Pfam" id="PF09931">
    <property type="entry name" value="Phage_phiJL001_Gp84_N"/>
    <property type="match status" value="1"/>
</dbReference>
<keyword evidence="2" id="KW-1185">Reference proteome</keyword>
<dbReference type="RefSeq" id="WP_014412711.1">
    <property type="nucleotide sequence ID" value="NC_017058.1"/>
</dbReference>
<accession>H8K7E2</accession>
<dbReference type="STRING" id="1105110.MC5_04365"/>
<name>H8K7E2_RICAC</name>
<protein>
    <submittedName>
        <fullName evidence="1">Uncharacterized protein</fullName>
    </submittedName>
</protein>
<proteinExistence type="predicted"/>
<dbReference type="EMBL" id="CP003338">
    <property type="protein sequence ID" value="AFC71185.1"/>
    <property type="molecule type" value="Genomic_DNA"/>
</dbReference>
<evidence type="ECO:0000313" key="2">
    <source>
        <dbReference type="Proteomes" id="UP000007589"/>
    </source>
</evidence>
<evidence type="ECO:0000313" key="1">
    <source>
        <dbReference type="EMBL" id="AFC71185.1"/>
    </source>
</evidence>
<dbReference type="eggNOG" id="COG5449">
    <property type="taxonomic scope" value="Bacteria"/>
</dbReference>
<gene>
    <name evidence="1" type="ordered locus">MC5_04365</name>
</gene>
<organism evidence="1 2">
    <name type="scientific">Rickettsia australis (strain Cutlack)</name>
    <dbReference type="NCBI Taxonomy" id="1105110"/>
    <lineage>
        <taxon>Bacteria</taxon>
        <taxon>Pseudomonadati</taxon>
        <taxon>Pseudomonadota</taxon>
        <taxon>Alphaproteobacteria</taxon>
        <taxon>Rickettsiales</taxon>
        <taxon>Rickettsiaceae</taxon>
        <taxon>Rickettsieae</taxon>
        <taxon>Rickettsia</taxon>
        <taxon>spotted fever group</taxon>
    </lineage>
</organism>
<dbReference type="KEGG" id="rau:MC5_04365"/>
<dbReference type="HOGENOM" id="CLU_089965_0_0_5"/>
<dbReference type="OrthoDB" id="1633386at2"/>
<sequence length="214" mass="24840">MSIAIEEVITKLSNFVYCFQIKLASGEALNLTNSNHAIKSEERVFSPNSGLDVKEAEFNDSAQNHIILEGIFEKNGIMTTMDLNNSIVKIIIYTDKLFEHFVTYYCTLYTQYDLNFKIYLKPETVKYNQTIINQYSKICKAVFGNSKCQIDKALYSGIYKVKEMLKESLRILDLDKENCYYNGGQIIFGKNHFSNKVLSNFSDDYIRRYYTKLC</sequence>
<dbReference type="Proteomes" id="UP000007589">
    <property type="component" value="Chromosome"/>
</dbReference>
<dbReference type="AlphaFoldDB" id="H8K7E2"/>
<reference evidence="2" key="1">
    <citation type="submission" date="2012-02" db="EMBL/GenBank/DDBJ databases">
        <title>Complete genome sequence of Rickettsia australis strain Cutlack.</title>
        <authorList>
            <person name="Johnson S.L."/>
            <person name="Munk A.C."/>
            <person name="Han S."/>
            <person name="Bruce D.C."/>
            <person name="Dasch G.A."/>
        </authorList>
    </citation>
    <scope>NUCLEOTIDE SEQUENCE [LARGE SCALE GENOMIC DNA]</scope>
    <source>
        <strain evidence="2">Cutlack</strain>
    </source>
</reference>